<dbReference type="FunFam" id="1.10.10.410:FF:000001">
    <property type="entry name" value="Aspartyl/glutamyl-tRNA(Asn/Gln) amidotransferase subunit B"/>
    <property type="match status" value="1"/>
</dbReference>
<protein>
    <recommendedName>
        <fullName evidence="3 11">Aspartyl/glutamyl-tRNA(Asn/Gln) amidotransferase subunit B</fullName>
        <shortName evidence="11">Asp/Glu-ADT subunit B</shortName>
        <ecNumber evidence="11">6.3.5.-</ecNumber>
    </recommendedName>
</protein>
<dbReference type="GO" id="GO:0016740">
    <property type="term" value="F:transferase activity"/>
    <property type="evidence" value="ECO:0007669"/>
    <property type="project" value="UniProtKB-KW"/>
</dbReference>
<evidence type="ECO:0000256" key="9">
    <source>
        <dbReference type="ARBA" id="ARBA00047380"/>
    </source>
</evidence>
<evidence type="ECO:0000256" key="2">
    <source>
        <dbReference type="ARBA" id="ARBA00011123"/>
    </source>
</evidence>
<dbReference type="InterPro" id="IPR014746">
    <property type="entry name" value="Gln_synth/guanido_kin_cat_dom"/>
</dbReference>
<dbReference type="GO" id="GO:0006412">
    <property type="term" value="P:translation"/>
    <property type="evidence" value="ECO:0007669"/>
    <property type="project" value="UniProtKB-UniRule"/>
</dbReference>
<dbReference type="InterPro" id="IPR017958">
    <property type="entry name" value="Gln-tRNA_amidoTrfase_suB_CS"/>
</dbReference>
<dbReference type="InterPro" id="IPR023168">
    <property type="entry name" value="GatB_Yqey_C_2"/>
</dbReference>
<evidence type="ECO:0000313" key="13">
    <source>
        <dbReference type="EMBL" id="PYE26320.1"/>
    </source>
</evidence>
<dbReference type="InterPro" id="IPR042114">
    <property type="entry name" value="GatB_C_1"/>
</dbReference>
<comment type="similarity">
    <text evidence="1 11">Belongs to the GatB/GatE family. GatB subfamily.</text>
</comment>
<feature type="domain" description="Asn/Gln amidotransferase" evidence="12">
    <location>
        <begin position="337"/>
        <end position="490"/>
    </location>
</feature>
<dbReference type="SMART" id="SM00845">
    <property type="entry name" value="GatB_Yqey"/>
    <property type="match status" value="1"/>
</dbReference>
<organism evidence="13 14">
    <name type="scientific">Paraburkholderia silvatlantica</name>
    <dbReference type="NCBI Taxonomy" id="321895"/>
    <lineage>
        <taxon>Bacteria</taxon>
        <taxon>Pseudomonadati</taxon>
        <taxon>Pseudomonadota</taxon>
        <taxon>Betaproteobacteria</taxon>
        <taxon>Burkholderiales</taxon>
        <taxon>Burkholderiaceae</taxon>
        <taxon>Paraburkholderia</taxon>
    </lineage>
</organism>
<accession>A0A2V4UE23</accession>
<dbReference type="SUPFAM" id="SSF89095">
    <property type="entry name" value="GatB/YqeY motif"/>
    <property type="match status" value="1"/>
</dbReference>
<keyword evidence="6 11" id="KW-0067">ATP-binding</keyword>
<gene>
    <name evidence="11" type="primary">gatB</name>
    <name evidence="13" type="ORF">C7410_103237</name>
</gene>
<evidence type="ECO:0000256" key="6">
    <source>
        <dbReference type="ARBA" id="ARBA00022840"/>
    </source>
</evidence>
<keyword evidence="13" id="KW-0808">Transferase</keyword>
<dbReference type="PANTHER" id="PTHR11659:SF0">
    <property type="entry name" value="GLUTAMYL-TRNA(GLN) AMIDOTRANSFERASE SUBUNIT B, MITOCHONDRIAL"/>
    <property type="match status" value="1"/>
</dbReference>
<evidence type="ECO:0000256" key="11">
    <source>
        <dbReference type="HAMAP-Rule" id="MF_00121"/>
    </source>
</evidence>
<dbReference type="FunFam" id="1.10.150.380:FF:000001">
    <property type="entry name" value="Aspartyl/glutamyl-tRNA(Asn/Gln) amidotransferase subunit B"/>
    <property type="match status" value="1"/>
</dbReference>
<dbReference type="Pfam" id="PF02934">
    <property type="entry name" value="GatB_N"/>
    <property type="match status" value="1"/>
</dbReference>
<dbReference type="RefSeq" id="WP_110854503.1">
    <property type="nucleotide sequence ID" value="NZ_QJSQ01000003.1"/>
</dbReference>
<dbReference type="GO" id="GO:0050567">
    <property type="term" value="F:glutaminyl-tRNA synthase (glutamine-hydrolyzing) activity"/>
    <property type="evidence" value="ECO:0007669"/>
    <property type="project" value="UniProtKB-UniRule"/>
</dbReference>
<dbReference type="NCBIfam" id="NF004014">
    <property type="entry name" value="PRK05477.1-4"/>
    <property type="match status" value="1"/>
</dbReference>
<comment type="catalytic activity">
    <reaction evidence="10 11">
        <text>L-glutamyl-tRNA(Gln) + L-glutamine + ATP + H2O = L-glutaminyl-tRNA(Gln) + L-glutamate + ADP + phosphate + H(+)</text>
        <dbReference type="Rhea" id="RHEA:17521"/>
        <dbReference type="Rhea" id="RHEA-COMP:9681"/>
        <dbReference type="Rhea" id="RHEA-COMP:9684"/>
        <dbReference type="ChEBI" id="CHEBI:15377"/>
        <dbReference type="ChEBI" id="CHEBI:15378"/>
        <dbReference type="ChEBI" id="CHEBI:29985"/>
        <dbReference type="ChEBI" id="CHEBI:30616"/>
        <dbReference type="ChEBI" id="CHEBI:43474"/>
        <dbReference type="ChEBI" id="CHEBI:58359"/>
        <dbReference type="ChEBI" id="CHEBI:78520"/>
        <dbReference type="ChEBI" id="CHEBI:78521"/>
        <dbReference type="ChEBI" id="CHEBI:456216"/>
    </reaction>
</comment>
<dbReference type="GO" id="GO:0070681">
    <property type="term" value="P:glutaminyl-tRNAGln biosynthesis via transamidation"/>
    <property type="evidence" value="ECO:0007669"/>
    <property type="project" value="TreeGrafter"/>
</dbReference>
<dbReference type="NCBIfam" id="NF004012">
    <property type="entry name" value="PRK05477.1-2"/>
    <property type="match status" value="1"/>
</dbReference>
<comment type="catalytic activity">
    <reaction evidence="9 11">
        <text>L-aspartyl-tRNA(Asn) + L-glutamine + ATP + H2O = L-asparaginyl-tRNA(Asn) + L-glutamate + ADP + phosphate + 2 H(+)</text>
        <dbReference type="Rhea" id="RHEA:14513"/>
        <dbReference type="Rhea" id="RHEA-COMP:9674"/>
        <dbReference type="Rhea" id="RHEA-COMP:9677"/>
        <dbReference type="ChEBI" id="CHEBI:15377"/>
        <dbReference type="ChEBI" id="CHEBI:15378"/>
        <dbReference type="ChEBI" id="CHEBI:29985"/>
        <dbReference type="ChEBI" id="CHEBI:30616"/>
        <dbReference type="ChEBI" id="CHEBI:43474"/>
        <dbReference type="ChEBI" id="CHEBI:58359"/>
        <dbReference type="ChEBI" id="CHEBI:78515"/>
        <dbReference type="ChEBI" id="CHEBI:78516"/>
        <dbReference type="ChEBI" id="CHEBI:456216"/>
    </reaction>
</comment>
<evidence type="ECO:0000256" key="7">
    <source>
        <dbReference type="ARBA" id="ARBA00022917"/>
    </source>
</evidence>
<evidence type="ECO:0000256" key="1">
    <source>
        <dbReference type="ARBA" id="ARBA00005306"/>
    </source>
</evidence>
<keyword evidence="4 11" id="KW-0436">Ligase</keyword>
<evidence type="ECO:0000313" key="14">
    <source>
        <dbReference type="Proteomes" id="UP000247772"/>
    </source>
</evidence>
<dbReference type="OrthoDB" id="9804078at2"/>
<proteinExistence type="inferred from homology"/>
<dbReference type="InterPro" id="IPR004413">
    <property type="entry name" value="GatB"/>
</dbReference>
<dbReference type="PANTHER" id="PTHR11659">
    <property type="entry name" value="GLUTAMYL-TRNA GLN AMIDOTRANSFERASE SUBUNIT B MITOCHONDRIAL AND PROKARYOTIC PET112-RELATED"/>
    <property type="match status" value="1"/>
</dbReference>
<dbReference type="NCBIfam" id="NF004015">
    <property type="entry name" value="PRK05477.1-5"/>
    <property type="match status" value="1"/>
</dbReference>
<dbReference type="NCBIfam" id="TIGR00133">
    <property type="entry name" value="gatB"/>
    <property type="match status" value="1"/>
</dbReference>
<keyword evidence="7 11" id="KW-0648">Protein biosynthesis</keyword>
<evidence type="ECO:0000256" key="4">
    <source>
        <dbReference type="ARBA" id="ARBA00022598"/>
    </source>
</evidence>
<dbReference type="HAMAP" id="MF_00121">
    <property type="entry name" value="GatB"/>
    <property type="match status" value="1"/>
</dbReference>
<name>A0A2V4UE23_9BURK</name>
<comment type="subunit">
    <text evidence="2 11">Heterotrimer of A, B and C subunits.</text>
</comment>
<dbReference type="EMBL" id="QJSQ01000003">
    <property type="protein sequence ID" value="PYE26320.1"/>
    <property type="molecule type" value="Genomic_DNA"/>
</dbReference>
<evidence type="ECO:0000256" key="3">
    <source>
        <dbReference type="ARBA" id="ARBA00016923"/>
    </source>
</evidence>
<dbReference type="Proteomes" id="UP000247772">
    <property type="component" value="Unassembled WGS sequence"/>
</dbReference>
<comment type="caution">
    <text evidence="13">The sequence shown here is derived from an EMBL/GenBank/DDBJ whole genome shotgun (WGS) entry which is preliminary data.</text>
</comment>
<dbReference type="EC" id="6.3.5.-" evidence="11"/>
<dbReference type="InterPro" id="IPR017959">
    <property type="entry name" value="Asn/Gln-tRNA_amidoTrfase_suB/E"/>
</dbReference>
<sequence>MATQWEVVIGLETHAQLSTASKIFSGASTQFGAAPNTQACPVDLALPGVLPVMNRGAVERAIQFGLAIGATIAPRSIFARKNYFYPDLPKGYQISQYEIPVVQGGQITIQVPANEKAGNEAYEKTVNLTRAHLEEDAGKSLHEDFAGMTGIDLNRAGTPLLEIVTEPEMRSAAEAVAYAKSLHTLVVWLGICDGNMQEGSFRCDANVSVRPVGQKAFGTRAEIKNLNSFRFLEEAIQYEVRRQIELIEDGGTVVQETRLYDPDKRETRSMRSKEDAHDYRYFPDPDLMPLVIDATWVERVKGELPELPATMQTRFVEQYGVTPYDANVLTSSKAMAAFFEAVVAKAGAAQAKAAANWLMGEVSSQLNREGLDIAASPVSAAQFAVLLARIADGTISNKIAKEVFQAMWDEKAADVDAADRIIEAKGLKQISDTGALEAIIDEVLAANQKSVEEFRAGKEKAFNALIGQAMKATKGKANPQQVNELLKKKLG</sequence>
<keyword evidence="5 11" id="KW-0547">Nucleotide-binding</keyword>
<dbReference type="InterPro" id="IPR018027">
    <property type="entry name" value="Asn/Gln_amidotransferase"/>
</dbReference>
<dbReference type="InterPro" id="IPR003789">
    <property type="entry name" value="Asn/Gln_tRNA_amidoTrase-B-like"/>
</dbReference>
<dbReference type="Gene3D" id="1.10.10.410">
    <property type="match status" value="1"/>
</dbReference>
<dbReference type="AlphaFoldDB" id="A0A2V4UE23"/>
<dbReference type="GO" id="GO:0005524">
    <property type="term" value="F:ATP binding"/>
    <property type="evidence" value="ECO:0007669"/>
    <property type="project" value="UniProtKB-KW"/>
</dbReference>
<dbReference type="SUPFAM" id="SSF55931">
    <property type="entry name" value="Glutamine synthetase/guanido kinase"/>
    <property type="match status" value="1"/>
</dbReference>
<dbReference type="Pfam" id="PF02637">
    <property type="entry name" value="GatB_Yqey"/>
    <property type="match status" value="1"/>
</dbReference>
<evidence type="ECO:0000256" key="8">
    <source>
        <dbReference type="ARBA" id="ARBA00024799"/>
    </source>
</evidence>
<evidence type="ECO:0000256" key="10">
    <source>
        <dbReference type="ARBA" id="ARBA00047913"/>
    </source>
</evidence>
<reference evidence="13 14" key="1">
    <citation type="submission" date="2018-06" db="EMBL/GenBank/DDBJ databases">
        <title>Genomic Encyclopedia of Type Strains, Phase IV (KMG-V): Genome sequencing to study the core and pangenomes of soil and plant-associated prokaryotes.</title>
        <authorList>
            <person name="Whitman W."/>
        </authorList>
    </citation>
    <scope>NUCLEOTIDE SEQUENCE [LARGE SCALE GENOMIC DNA]</scope>
    <source>
        <strain evidence="13 14">SRCL-318</strain>
    </source>
</reference>
<dbReference type="PROSITE" id="PS01234">
    <property type="entry name" value="GATB"/>
    <property type="match status" value="1"/>
</dbReference>
<dbReference type="GO" id="GO:0050566">
    <property type="term" value="F:asparaginyl-tRNA synthase (glutamine-hydrolyzing) activity"/>
    <property type="evidence" value="ECO:0007669"/>
    <property type="project" value="RHEA"/>
</dbReference>
<comment type="function">
    <text evidence="8 11">Allows the formation of correctly charged Asn-tRNA(Asn) or Gln-tRNA(Gln) through the transamidation of misacylated Asp-tRNA(Asn) or Glu-tRNA(Gln) in organisms which lack either or both of asparaginyl-tRNA or glutaminyl-tRNA synthetases. The reaction takes place in the presence of glutamine and ATP through an activated phospho-Asp-tRNA(Asn) or phospho-Glu-tRNA(Gln).</text>
</comment>
<dbReference type="InterPro" id="IPR006075">
    <property type="entry name" value="Asn/Gln-tRNA_Trfase_suB/E_cat"/>
</dbReference>
<dbReference type="Gene3D" id="1.10.150.380">
    <property type="entry name" value="GatB domain, N-terminal subdomain"/>
    <property type="match status" value="1"/>
</dbReference>
<evidence type="ECO:0000256" key="5">
    <source>
        <dbReference type="ARBA" id="ARBA00022741"/>
    </source>
</evidence>
<evidence type="ECO:0000259" key="12">
    <source>
        <dbReference type="SMART" id="SM00845"/>
    </source>
</evidence>